<feature type="region of interest" description="Disordered" evidence="1">
    <location>
        <begin position="72"/>
        <end position="92"/>
    </location>
</feature>
<dbReference type="AlphaFoldDB" id="A0A8T0IHJ7"/>
<feature type="compositionally biased region" description="Basic and acidic residues" evidence="1">
    <location>
        <begin position="72"/>
        <end position="83"/>
    </location>
</feature>
<protein>
    <submittedName>
        <fullName evidence="2">Uncharacterized protein</fullName>
    </submittedName>
</protein>
<organism evidence="2 3">
    <name type="scientific">Ceratodon purpureus</name>
    <name type="common">Fire moss</name>
    <name type="synonym">Dicranum purpureum</name>
    <dbReference type="NCBI Taxonomy" id="3225"/>
    <lineage>
        <taxon>Eukaryota</taxon>
        <taxon>Viridiplantae</taxon>
        <taxon>Streptophyta</taxon>
        <taxon>Embryophyta</taxon>
        <taxon>Bryophyta</taxon>
        <taxon>Bryophytina</taxon>
        <taxon>Bryopsida</taxon>
        <taxon>Dicranidae</taxon>
        <taxon>Pseudoditrichales</taxon>
        <taxon>Ditrichaceae</taxon>
        <taxon>Ceratodon</taxon>
    </lineage>
</organism>
<sequence length="92" mass="10290">MPVKRMQMFHTNDSPSLHLHPSTPSPRDVHIKPRRPSPQNLHRAGASLVPTNFSASVRDSIVTSTNIRGKLLEMHTPYSKDQKSISPAMPQL</sequence>
<proteinExistence type="predicted"/>
<evidence type="ECO:0000313" key="3">
    <source>
        <dbReference type="Proteomes" id="UP000822688"/>
    </source>
</evidence>
<gene>
    <name evidence="2" type="ORF">KC19_3G048600</name>
</gene>
<reference evidence="2" key="1">
    <citation type="submission" date="2020-06" db="EMBL/GenBank/DDBJ databases">
        <title>WGS assembly of Ceratodon purpureus strain R40.</title>
        <authorList>
            <person name="Carey S.B."/>
            <person name="Jenkins J."/>
            <person name="Shu S."/>
            <person name="Lovell J.T."/>
            <person name="Sreedasyam A."/>
            <person name="Maumus F."/>
            <person name="Tiley G.P."/>
            <person name="Fernandez-Pozo N."/>
            <person name="Barry K."/>
            <person name="Chen C."/>
            <person name="Wang M."/>
            <person name="Lipzen A."/>
            <person name="Daum C."/>
            <person name="Saski C.A."/>
            <person name="Payton A.C."/>
            <person name="Mcbreen J.C."/>
            <person name="Conrad R.E."/>
            <person name="Kollar L.M."/>
            <person name="Olsson S."/>
            <person name="Huttunen S."/>
            <person name="Landis J.B."/>
            <person name="Wickett N.J."/>
            <person name="Johnson M.G."/>
            <person name="Rensing S.A."/>
            <person name="Grimwood J."/>
            <person name="Schmutz J."/>
            <person name="Mcdaniel S.F."/>
        </authorList>
    </citation>
    <scope>NUCLEOTIDE SEQUENCE</scope>
    <source>
        <strain evidence="2">R40</strain>
    </source>
</reference>
<evidence type="ECO:0000256" key="1">
    <source>
        <dbReference type="SAM" id="MobiDB-lite"/>
    </source>
</evidence>
<accession>A0A8T0IHJ7</accession>
<dbReference type="Proteomes" id="UP000822688">
    <property type="component" value="Chromosome 3"/>
</dbReference>
<name>A0A8T0IHJ7_CERPU</name>
<comment type="caution">
    <text evidence="2">The sequence shown here is derived from an EMBL/GenBank/DDBJ whole genome shotgun (WGS) entry which is preliminary data.</text>
</comment>
<evidence type="ECO:0000313" key="2">
    <source>
        <dbReference type="EMBL" id="KAG0582287.1"/>
    </source>
</evidence>
<feature type="region of interest" description="Disordered" evidence="1">
    <location>
        <begin position="1"/>
        <end position="44"/>
    </location>
</feature>
<keyword evidence="3" id="KW-1185">Reference proteome</keyword>
<feature type="compositionally biased region" description="Low complexity" evidence="1">
    <location>
        <begin position="14"/>
        <end position="26"/>
    </location>
</feature>
<dbReference type="EMBL" id="CM026423">
    <property type="protein sequence ID" value="KAG0582287.1"/>
    <property type="molecule type" value="Genomic_DNA"/>
</dbReference>